<dbReference type="Pfam" id="PF01988">
    <property type="entry name" value="VIT1"/>
    <property type="match status" value="1"/>
</dbReference>
<name>A0A1F4XKY0_9BACT</name>
<evidence type="ECO:0000256" key="5">
    <source>
        <dbReference type="SAM" id="Phobius"/>
    </source>
</evidence>
<dbReference type="InterPro" id="IPR008217">
    <property type="entry name" value="Ccc1_fam"/>
</dbReference>
<dbReference type="Proteomes" id="UP000177614">
    <property type="component" value="Unassembled WGS sequence"/>
</dbReference>
<accession>A0A1F4XKY0</accession>
<evidence type="ECO:0000313" key="6">
    <source>
        <dbReference type="EMBL" id="OGC82280.1"/>
    </source>
</evidence>
<dbReference type="GO" id="GO:0012505">
    <property type="term" value="C:endomembrane system"/>
    <property type="evidence" value="ECO:0007669"/>
    <property type="project" value="UniProtKB-SubCell"/>
</dbReference>
<feature type="transmembrane region" description="Helical" evidence="5">
    <location>
        <begin position="177"/>
        <end position="195"/>
    </location>
</feature>
<feature type="transmembrane region" description="Helical" evidence="5">
    <location>
        <begin position="46"/>
        <end position="72"/>
    </location>
</feature>
<gene>
    <name evidence="6" type="ORF">A2V81_01965</name>
</gene>
<dbReference type="EMBL" id="MEWR01000008">
    <property type="protein sequence ID" value="OGC82280.1"/>
    <property type="molecule type" value="Genomic_DNA"/>
</dbReference>
<sequence>MLSLSRKVNMVDRLVGSIRDIVFGLEDGLVSTVGVLTGIAAGTRDYFVIILSGFVFVVVTALSMGVGSFLSSQSESDLQKRRAKDMKDMIISNPKKAKEILFLVYKKLGLKKHERDHLLRKAAKDHQFWQEELNMHYLGISKLADYPVLNAMYMFVAYVLGGSIPILPYFFFPIETAILLSVPFTVIALFIVGSLKGRLAYKSWWKSGLTMALLCFSVALLGYVTGQLVDYFFHVKVS</sequence>
<dbReference type="GO" id="GO:0005384">
    <property type="term" value="F:manganese ion transmembrane transporter activity"/>
    <property type="evidence" value="ECO:0007669"/>
    <property type="project" value="InterPro"/>
</dbReference>
<dbReference type="STRING" id="1817814.A2V81_01965"/>
<feature type="transmembrane region" description="Helical" evidence="5">
    <location>
        <begin position="21"/>
        <end position="40"/>
    </location>
</feature>
<comment type="subcellular location">
    <subcellularLocation>
        <location evidence="1">Endomembrane system</location>
        <topology evidence="1">Multi-pass membrane protein</topology>
    </subcellularLocation>
</comment>
<protein>
    <recommendedName>
        <fullName evidence="8">Iron transporter</fullName>
    </recommendedName>
</protein>
<evidence type="ECO:0000256" key="2">
    <source>
        <dbReference type="ARBA" id="ARBA00022692"/>
    </source>
</evidence>
<proteinExistence type="predicted"/>
<feature type="transmembrane region" description="Helical" evidence="5">
    <location>
        <begin position="151"/>
        <end position="171"/>
    </location>
</feature>
<dbReference type="PANTHER" id="PTHR31851">
    <property type="entry name" value="FE(2+)/MN(2+) TRANSPORTER PCL1"/>
    <property type="match status" value="1"/>
</dbReference>
<dbReference type="AlphaFoldDB" id="A0A1F4XKY0"/>
<feature type="transmembrane region" description="Helical" evidence="5">
    <location>
        <begin position="207"/>
        <end position="229"/>
    </location>
</feature>
<keyword evidence="3 5" id="KW-1133">Transmembrane helix</keyword>
<evidence type="ECO:0000256" key="3">
    <source>
        <dbReference type="ARBA" id="ARBA00022989"/>
    </source>
</evidence>
<dbReference type="GO" id="GO:0030026">
    <property type="term" value="P:intracellular manganese ion homeostasis"/>
    <property type="evidence" value="ECO:0007669"/>
    <property type="project" value="InterPro"/>
</dbReference>
<evidence type="ECO:0008006" key="8">
    <source>
        <dbReference type="Google" id="ProtNLM"/>
    </source>
</evidence>
<evidence type="ECO:0000313" key="7">
    <source>
        <dbReference type="Proteomes" id="UP000177614"/>
    </source>
</evidence>
<reference evidence="6 7" key="1">
    <citation type="journal article" date="2016" name="Nat. Commun.">
        <title>Thousands of microbial genomes shed light on interconnected biogeochemical processes in an aquifer system.</title>
        <authorList>
            <person name="Anantharaman K."/>
            <person name="Brown C.T."/>
            <person name="Hug L.A."/>
            <person name="Sharon I."/>
            <person name="Castelle C.J."/>
            <person name="Probst A.J."/>
            <person name="Thomas B.C."/>
            <person name="Singh A."/>
            <person name="Wilkins M.J."/>
            <person name="Karaoz U."/>
            <person name="Brodie E.L."/>
            <person name="Williams K.H."/>
            <person name="Hubbard S.S."/>
            <person name="Banfield J.F."/>
        </authorList>
    </citation>
    <scope>NUCLEOTIDE SEQUENCE [LARGE SCALE GENOMIC DNA]</scope>
</reference>
<evidence type="ECO:0000256" key="1">
    <source>
        <dbReference type="ARBA" id="ARBA00004127"/>
    </source>
</evidence>
<evidence type="ECO:0000256" key="4">
    <source>
        <dbReference type="ARBA" id="ARBA00023136"/>
    </source>
</evidence>
<organism evidence="6 7">
    <name type="scientific">Candidatus Abawacabacteria bacterium RBG_16_42_10</name>
    <dbReference type="NCBI Taxonomy" id="1817814"/>
    <lineage>
        <taxon>Bacteria</taxon>
        <taxon>Candidatus Abawacaibacteriota</taxon>
    </lineage>
</organism>
<keyword evidence="2 5" id="KW-0812">Transmembrane</keyword>
<keyword evidence="4 5" id="KW-0472">Membrane</keyword>
<comment type="caution">
    <text evidence="6">The sequence shown here is derived from an EMBL/GenBank/DDBJ whole genome shotgun (WGS) entry which is preliminary data.</text>
</comment>